<comment type="caution">
    <text evidence="5">The sequence shown here is derived from an EMBL/GenBank/DDBJ whole genome shotgun (WGS) entry which is preliminary data.</text>
</comment>
<accession>K1ZJ65</accession>
<feature type="transmembrane region" description="Helical" evidence="4">
    <location>
        <begin position="19"/>
        <end position="38"/>
    </location>
</feature>
<organism evidence="5">
    <name type="scientific">uncultured bacterium</name>
    <name type="common">gcode 4</name>
    <dbReference type="NCBI Taxonomy" id="1234023"/>
    <lineage>
        <taxon>Bacteria</taxon>
        <taxon>environmental samples</taxon>
    </lineage>
</organism>
<feature type="coiled-coil region" evidence="3">
    <location>
        <begin position="418"/>
        <end position="445"/>
    </location>
</feature>
<evidence type="ECO:0000256" key="4">
    <source>
        <dbReference type="SAM" id="Phobius"/>
    </source>
</evidence>
<evidence type="ECO:0000256" key="2">
    <source>
        <dbReference type="ARBA" id="ARBA00023054"/>
    </source>
</evidence>
<dbReference type="EMBL" id="AMFJ01028858">
    <property type="protein sequence ID" value="EKD44463.1"/>
    <property type="molecule type" value="Genomic_DNA"/>
</dbReference>
<dbReference type="AlphaFoldDB" id="K1ZJ65"/>
<sequence length="473" mass="53511">MSLVNEVTKNTSGNWIKKIVIISIILWTSYFGYSYFLGDTNTAEVKELKTYTVSSWNLKTSIESDGKITLKDELNLDFINPGIIQSILKKEWDEVKKWEIIASLDTTYLDLAIEKAQIALKTAEANYNFKKRWATTDELNISEKQLESSEASYDSTLSQTDMDIKIAEDNYKISQENLENTKKQTEINTLSTTNNLDSLWLDLSTATNNLNLIASQEQEKYENTQNKLLMEGGQLITIIEKNLFDIDSLLGVSDANKAVNDSYEIYLGAKNTASKTIAENSYREAKNEFDTFYADWKIFRQNTDLSQLGEYALRLKNVSSLANKTLNYTVEILKNSITSSSFSQSSLDSYQSNFENALSNLKNETALFAWTLQATGEAKTSMDFKIRTAKDLIVTLEQKVKIGKTTVQKTSLENEVALSLATQKLEQAKIALENARVKKDTALTKEESQIAISKSLLESKKWADLLELEPLYM</sequence>
<evidence type="ECO:0000313" key="5">
    <source>
        <dbReference type="EMBL" id="EKD44463.1"/>
    </source>
</evidence>
<feature type="non-terminal residue" evidence="5">
    <location>
        <position position="473"/>
    </location>
</feature>
<gene>
    <name evidence="5" type="ORF">ACD_71C00127G0001</name>
</gene>
<dbReference type="InterPro" id="IPR050465">
    <property type="entry name" value="UPF0194_transport"/>
</dbReference>
<proteinExistence type="predicted"/>
<dbReference type="GO" id="GO:0030313">
    <property type="term" value="C:cell envelope"/>
    <property type="evidence" value="ECO:0007669"/>
    <property type="project" value="UniProtKB-SubCell"/>
</dbReference>
<keyword evidence="4" id="KW-0812">Transmembrane</keyword>
<keyword evidence="4" id="KW-0472">Membrane</keyword>
<comment type="subcellular location">
    <subcellularLocation>
        <location evidence="1">Cell envelope</location>
    </subcellularLocation>
</comment>
<name>K1ZJ65_9BACT</name>
<keyword evidence="4" id="KW-1133">Transmembrane helix</keyword>
<evidence type="ECO:0000256" key="1">
    <source>
        <dbReference type="ARBA" id="ARBA00004196"/>
    </source>
</evidence>
<dbReference type="PANTHER" id="PTHR32347">
    <property type="entry name" value="EFFLUX SYSTEM COMPONENT YKNX-RELATED"/>
    <property type="match status" value="1"/>
</dbReference>
<keyword evidence="2 3" id="KW-0175">Coiled coil</keyword>
<evidence type="ECO:0000256" key="3">
    <source>
        <dbReference type="SAM" id="Coils"/>
    </source>
</evidence>
<reference evidence="5" key="1">
    <citation type="journal article" date="2012" name="Science">
        <title>Fermentation, hydrogen, and sulfur metabolism in multiple uncultivated bacterial phyla.</title>
        <authorList>
            <person name="Wrighton K.C."/>
            <person name="Thomas B.C."/>
            <person name="Sharon I."/>
            <person name="Miller C.S."/>
            <person name="Castelle C.J."/>
            <person name="VerBerkmoes N.C."/>
            <person name="Wilkins M.J."/>
            <person name="Hettich R.L."/>
            <person name="Lipton M.S."/>
            <person name="Williams K.H."/>
            <person name="Long P.E."/>
            <person name="Banfield J.F."/>
        </authorList>
    </citation>
    <scope>NUCLEOTIDE SEQUENCE [LARGE SCALE GENOMIC DNA]</scope>
</reference>
<protein>
    <submittedName>
        <fullName evidence="5">Secretion protein HlyD family protein</fullName>
    </submittedName>
</protein>